<gene>
    <name evidence="1" type="ordered locus">W5S_0253</name>
</gene>
<protein>
    <submittedName>
        <fullName evidence="1">Hypoticical protein</fullName>
    </submittedName>
</protein>
<reference evidence="1 2" key="1">
    <citation type="journal article" date="2012" name="J. Bacteriol.">
        <title>Genome sequence of Pectobacterium sp. strain SCC3193.</title>
        <authorList>
            <person name="Koskinen J.P."/>
            <person name="Laine P."/>
            <person name="Niemi O."/>
            <person name="Nykyri J."/>
            <person name="Harjunpaa H."/>
            <person name="Auvinen P."/>
            <person name="Paulin L."/>
            <person name="Pirhonen M."/>
            <person name="Palva T."/>
            <person name="Holm L."/>
        </authorList>
    </citation>
    <scope>NUCLEOTIDE SEQUENCE [LARGE SCALE GENOMIC DNA]</scope>
    <source>
        <strain evidence="1 2">SCC3193</strain>
    </source>
</reference>
<dbReference type="KEGG" id="pec:W5S_0253"/>
<proteinExistence type="predicted"/>
<name>A0A0H3I3J5_PECPM</name>
<accession>A0A0H3I3J5</accession>
<sequence>MGGKCITSYKLQLSHYSFDRHLKRHYCDYELKWLTSAHASTRLLNSAAPDDKTQSGLSAANPESKHLNQLELFKHHQHIWGEGAFSFKIPLMAFAPESQAFIPFAFFRRHLSGNVAVAHQR</sequence>
<dbReference type="HOGENOM" id="CLU_2035778_0_0_6"/>
<dbReference type="Proteomes" id="UP000008044">
    <property type="component" value="Chromosome"/>
</dbReference>
<organism evidence="1 2">
    <name type="scientific">Pectobacterium parmentieri</name>
    <dbReference type="NCBI Taxonomy" id="1905730"/>
    <lineage>
        <taxon>Bacteria</taxon>
        <taxon>Pseudomonadati</taxon>
        <taxon>Pseudomonadota</taxon>
        <taxon>Gammaproteobacteria</taxon>
        <taxon>Enterobacterales</taxon>
        <taxon>Pectobacteriaceae</taxon>
        <taxon>Pectobacterium</taxon>
    </lineage>
</organism>
<evidence type="ECO:0000313" key="1">
    <source>
        <dbReference type="EMBL" id="AFI88380.1"/>
    </source>
</evidence>
<evidence type="ECO:0000313" key="2">
    <source>
        <dbReference type="Proteomes" id="UP000008044"/>
    </source>
</evidence>
<dbReference type="AlphaFoldDB" id="A0A0H3I3J5"/>
<dbReference type="EMBL" id="CP003415">
    <property type="protein sequence ID" value="AFI88380.1"/>
    <property type="molecule type" value="Genomic_DNA"/>
</dbReference>